<protein>
    <submittedName>
        <fullName evidence="1">Uncharacterized protein MANES_03G196900</fullName>
    </submittedName>
</protein>
<name>A0A2P2JHJ3_RHIMU</name>
<proteinExistence type="predicted"/>
<evidence type="ECO:0000313" key="1">
    <source>
        <dbReference type="EMBL" id="MBW92919.1"/>
    </source>
</evidence>
<sequence length="39" mass="4833">MKHNKRMIFKRTDTTWKSKIIGRHRTLIDTIYRCRINLS</sequence>
<accession>A0A2P2JHJ3</accession>
<dbReference type="AlphaFoldDB" id="A0A2P2JHJ3"/>
<organism evidence="1">
    <name type="scientific">Rhizophora mucronata</name>
    <name type="common">Asiatic mangrove</name>
    <dbReference type="NCBI Taxonomy" id="61149"/>
    <lineage>
        <taxon>Eukaryota</taxon>
        <taxon>Viridiplantae</taxon>
        <taxon>Streptophyta</taxon>
        <taxon>Embryophyta</taxon>
        <taxon>Tracheophyta</taxon>
        <taxon>Spermatophyta</taxon>
        <taxon>Magnoliopsida</taxon>
        <taxon>eudicotyledons</taxon>
        <taxon>Gunneridae</taxon>
        <taxon>Pentapetalae</taxon>
        <taxon>rosids</taxon>
        <taxon>fabids</taxon>
        <taxon>Malpighiales</taxon>
        <taxon>Rhizophoraceae</taxon>
        <taxon>Rhizophora</taxon>
    </lineage>
</organism>
<dbReference type="EMBL" id="GGEC01012436">
    <property type="protein sequence ID" value="MBW92919.1"/>
    <property type="molecule type" value="Transcribed_RNA"/>
</dbReference>
<reference evidence="1" key="1">
    <citation type="submission" date="2018-02" db="EMBL/GenBank/DDBJ databases">
        <title>Rhizophora mucronata_Transcriptome.</title>
        <authorList>
            <person name="Meera S.P."/>
            <person name="Sreeshan A."/>
            <person name="Augustine A."/>
        </authorList>
    </citation>
    <scope>NUCLEOTIDE SEQUENCE</scope>
    <source>
        <tissue evidence="1">Leaf</tissue>
    </source>
</reference>